<protein>
    <recommendedName>
        <fullName evidence="2">F-box domain-containing protein</fullName>
    </recommendedName>
</protein>
<evidence type="ECO:0000313" key="4">
    <source>
        <dbReference type="Proteomes" id="UP000785200"/>
    </source>
</evidence>
<dbReference type="InterPro" id="IPR036047">
    <property type="entry name" value="F-box-like_dom_sf"/>
</dbReference>
<evidence type="ECO:0000313" key="3">
    <source>
        <dbReference type="EMBL" id="KAG0649716.1"/>
    </source>
</evidence>
<dbReference type="OrthoDB" id="5396937at2759"/>
<name>A0A9P6VK66_9HELO</name>
<proteinExistence type="predicted"/>
<feature type="compositionally biased region" description="Polar residues" evidence="1">
    <location>
        <begin position="22"/>
        <end position="33"/>
    </location>
</feature>
<dbReference type="Pfam" id="PF00646">
    <property type="entry name" value="F-box"/>
    <property type="match status" value="1"/>
</dbReference>
<dbReference type="SUPFAM" id="SSF81383">
    <property type="entry name" value="F-box domain"/>
    <property type="match status" value="1"/>
</dbReference>
<dbReference type="Proteomes" id="UP000785200">
    <property type="component" value="Unassembled WGS sequence"/>
</dbReference>
<comment type="caution">
    <text evidence="3">The sequence shown here is derived from an EMBL/GenBank/DDBJ whole genome shotgun (WGS) entry which is preliminary data.</text>
</comment>
<keyword evidence="4" id="KW-1185">Reference proteome</keyword>
<organism evidence="3 4">
    <name type="scientific">Hyphodiscus hymeniophilus</name>
    <dbReference type="NCBI Taxonomy" id="353542"/>
    <lineage>
        <taxon>Eukaryota</taxon>
        <taxon>Fungi</taxon>
        <taxon>Dikarya</taxon>
        <taxon>Ascomycota</taxon>
        <taxon>Pezizomycotina</taxon>
        <taxon>Leotiomycetes</taxon>
        <taxon>Helotiales</taxon>
        <taxon>Hyphodiscaceae</taxon>
        <taxon>Hyphodiscus</taxon>
    </lineage>
</organism>
<gene>
    <name evidence="3" type="ORF">D0Z07_3596</name>
</gene>
<dbReference type="InterPro" id="IPR001810">
    <property type="entry name" value="F-box_dom"/>
</dbReference>
<dbReference type="EMBL" id="VNKQ01000007">
    <property type="protein sequence ID" value="KAG0649716.1"/>
    <property type="molecule type" value="Genomic_DNA"/>
</dbReference>
<accession>A0A9P6VK66</accession>
<feature type="domain" description="F-box" evidence="2">
    <location>
        <begin position="137"/>
        <end position="184"/>
    </location>
</feature>
<dbReference type="AlphaFoldDB" id="A0A9P6VK66"/>
<dbReference type="SMART" id="SM00256">
    <property type="entry name" value="FBOX"/>
    <property type="match status" value="1"/>
</dbReference>
<dbReference type="PROSITE" id="PS50181">
    <property type="entry name" value="FBOX"/>
    <property type="match status" value="1"/>
</dbReference>
<evidence type="ECO:0000259" key="2">
    <source>
        <dbReference type="PROSITE" id="PS50181"/>
    </source>
</evidence>
<sequence>MDPLHITEFASERYFNKLKQLNSNESNASSSTQPAAAAYVPPSPSLQASTFTLPLGNPRHRRSEDELPPLKSSEQKKRSLGHDLTSLRTQRRPSFSGSFGRLHSKVNVIHKTPTIVEHREHILATDGGASSLGLSLGDLFLALPNELQEHIIAPLPIHDILNLRLVSKSFHTSVALNENPIARYHVAHTLPSYAMRLYPVPAPTEINLHYLCSIWHRLHVASKLSQMIARYAVRDIFLRNTPALLLEFEPQHRRMRKRLMPLVFTLFHFFETYRDLHVRHLMENGTPLNQQAFILNPLEVQVMNMYDDHTLLKAHQVWTLTISSFNRRLRPPSYVGGLERAIKGYLKDRPADEVYTTILAVGGLRQAQRFWETKGYNARRASVDTWYGFVTKTPVEPVTKSKMSRIVHLGRKKHAPVPDASTSEATTHHDSTSCNEWYCVKPACQAARRRHSTDNLVFHSSLAGGPPMSPLSRQQLSLVLPDLQHLTNIWIHTAEALIIERKIVEARKDIKKIDQVLLELIRDDGTDGIDEWSSGNLEAVHMQPLERVGSNGDVSD</sequence>
<feature type="region of interest" description="Disordered" evidence="1">
    <location>
        <begin position="410"/>
        <end position="430"/>
    </location>
</feature>
<reference evidence="3" key="1">
    <citation type="submission" date="2019-07" db="EMBL/GenBank/DDBJ databases">
        <title>Hyphodiscus hymeniophilus genome sequencing and assembly.</title>
        <authorList>
            <person name="Kramer G."/>
            <person name="Nodwell J."/>
        </authorList>
    </citation>
    <scope>NUCLEOTIDE SEQUENCE</scope>
    <source>
        <strain evidence="3">ATCC 34498</strain>
    </source>
</reference>
<dbReference type="CDD" id="cd09917">
    <property type="entry name" value="F-box_SF"/>
    <property type="match status" value="1"/>
</dbReference>
<feature type="region of interest" description="Disordered" evidence="1">
    <location>
        <begin position="22"/>
        <end position="92"/>
    </location>
</feature>
<evidence type="ECO:0000256" key="1">
    <source>
        <dbReference type="SAM" id="MobiDB-lite"/>
    </source>
</evidence>